<evidence type="ECO:0008006" key="4">
    <source>
        <dbReference type="Google" id="ProtNLM"/>
    </source>
</evidence>
<dbReference type="Proteomes" id="UP000278673">
    <property type="component" value="Unassembled WGS sequence"/>
</dbReference>
<dbReference type="SUPFAM" id="SSF88659">
    <property type="entry name" value="Sigma3 and sigma4 domains of RNA polymerase sigma factors"/>
    <property type="match status" value="1"/>
</dbReference>
<dbReference type="AlphaFoldDB" id="A0A3M2KTG6"/>
<feature type="region of interest" description="Disordered" evidence="1">
    <location>
        <begin position="1"/>
        <end position="60"/>
    </location>
</feature>
<feature type="non-terminal residue" evidence="2">
    <location>
        <position position="229"/>
    </location>
</feature>
<keyword evidence="3" id="KW-1185">Reference proteome</keyword>
<dbReference type="GO" id="GO:0003700">
    <property type="term" value="F:DNA-binding transcription factor activity"/>
    <property type="evidence" value="ECO:0007669"/>
    <property type="project" value="InterPro"/>
</dbReference>
<comment type="caution">
    <text evidence="2">The sequence shown here is derived from an EMBL/GenBank/DDBJ whole genome shotgun (WGS) entry which is preliminary data.</text>
</comment>
<accession>A0A3M2KTG6</accession>
<dbReference type="Gene3D" id="1.10.10.10">
    <property type="entry name" value="Winged helix-like DNA-binding domain superfamily/Winged helix DNA-binding domain"/>
    <property type="match status" value="1"/>
</dbReference>
<evidence type="ECO:0000256" key="1">
    <source>
        <dbReference type="SAM" id="MobiDB-lite"/>
    </source>
</evidence>
<dbReference type="GO" id="GO:0006352">
    <property type="term" value="P:DNA-templated transcription initiation"/>
    <property type="evidence" value="ECO:0007669"/>
    <property type="project" value="InterPro"/>
</dbReference>
<dbReference type="InterPro" id="IPR013325">
    <property type="entry name" value="RNA_pol_sigma_r2"/>
</dbReference>
<feature type="compositionally biased region" description="Basic residues" evidence="1">
    <location>
        <begin position="10"/>
        <end position="28"/>
    </location>
</feature>
<protein>
    <recommendedName>
        <fullName evidence="4">Sigma-70 family RNA polymerase sigma factor</fullName>
    </recommendedName>
</protein>
<dbReference type="SUPFAM" id="SSF88946">
    <property type="entry name" value="Sigma2 domain of RNA polymerase sigma factors"/>
    <property type="match status" value="1"/>
</dbReference>
<feature type="compositionally biased region" description="Low complexity" evidence="1">
    <location>
        <begin position="34"/>
        <end position="48"/>
    </location>
</feature>
<dbReference type="InterPro" id="IPR013324">
    <property type="entry name" value="RNA_pol_sigma_r3/r4-like"/>
</dbReference>
<gene>
    <name evidence="2" type="ORF">EBN88_29725</name>
</gene>
<sequence length="229" mass="24838">MSSFKDYLPRRRGSHRAHRKRPRTRAHRTPPPTADTSPGTSTDTSPGTTTPPEPAHAEEPADARAAFLALYEGQAATLLRQAVVLGGDHAVARRAVARAFRLAWESWPEVAAHEDPAAWVRAVCHEHALAPWQGYLPRRWREPAEPAGDEGPLLAALWALPPAYRRALLLADGLGLSQAAVAAECEASTAATVGRLVNARAALAERLPRVADRREALRRAVRAQRAVPP</sequence>
<name>A0A3M2KTG6_9ACTN</name>
<dbReference type="InterPro" id="IPR036388">
    <property type="entry name" value="WH-like_DNA-bd_sf"/>
</dbReference>
<evidence type="ECO:0000313" key="3">
    <source>
        <dbReference type="Proteomes" id="UP000278673"/>
    </source>
</evidence>
<evidence type="ECO:0000313" key="2">
    <source>
        <dbReference type="EMBL" id="RMI26795.1"/>
    </source>
</evidence>
<dbReference type="EMBL" id="RFFJ01000375">
    <property type="protein sequence ID" value="RMI26795.1"/>
    <property type="molecule type" value="Genomic_DNA"/>
</dbReference>
<proteinExistence type="predicted"/>
<organism evidence="2 3">
    <name type="scientific">Streptomyces triticirhizae</name>
    <dbReference type="NCBI Taxonomy" id="2483353"/>
    <lineage>
        <taxon>Bacteria</taxon>
        <taxon>Bacillati</taxon>
        <taxon>Actinomycetota</taxon>
        <taxon>Actinomycetes</taxon>
        <taxon>Kitasatosporales</taxon>
        <taxon>Streptomycetaceae</taxon>
        <taxon>Streptomyces</taxon>
    </lineage>
</organism>
<reference evidence="2 3" key="1">
    <citation type="submission" date="2018-10" db="EMBL/GenBank/DDBJ databases">
        <title>Isolation, diversity and antifungal activity of actinobacteria from wheat.</title>
        <authorList>
            <person name="Han C."/>
        </authorList>
    </citation>
    <scope>NUCLEOTIDE SEQUENCE [LARGE SCALE GENOMIC DNA]</scope>
    <source>
        <strain evidence="2 3">NEAU-YY642</strain>
    </source>
</reference>